<dbReference type="GO" id="GO:0006418">
    <property type="term" value="P:tRNA aminoacylation for protein translation"/>
    <property type="evidence" value="ECO:0007669"/>
    <property type="project" value="InterPro"/>
</dbReference>
<reference evidence="2" key="1">
    <citation type="submission" date="2022-08" db="EMBL/GenBank/DDBJ databases">
        <authorList>
            <person name="Gutierrez-Valencia J."/>
        </authorList>
    </citation>
    <scope>NUCLEOTIDE SEQUENCE</scope>
</reference>
<dbReference type="Proteomes" id="UP001154282">
    <property type="component" value="Unassembled WGS sequence"/>
</dbReference>
<name>A0AAV0JRX7_9ROSI</name>
<comment type="caution">
    <text evidence="2">The sequence shown here is derived from an EMBL/GenBank/DDBJ whole genome shotgun (WGS) entry which is preliminary data.</text>
</comment>
<dbReference type="SUPFAM" id="SSF47323">
    <property type="entry name" value="Anticodon-binding domain of a subclass of class I aminoacyl-tRNA synthetases"/>
    <property type="match status" value="1"/>
</dbReference>
<dbReference type="AlphaFoldDB" id="A0AAV0JRX7"/>
<dbReference type="GO" id="GO:0005524">
    <property type="term" value="F:ATP binding"/>
    <property type="evidence" value="ECO:0007669"/>
    <property type="project" value="InterPro"/>
</dbReference>
<protein>
    <submittedName>
        <fullName evidence="2">Uncharacterized protein</fullName>
    </submittedName>
</protein>
<dbReference type="Gene3D" id="1.10.730.10">
    <property type="entry name" value="Isoleucyl-tRNA Synthetase, Domain 1"/>
    <property type="match status" value="1"/>
</dbReference>
<evidence type="ECO:0000313" key="2">
    <source>
        <dbReference type="EMBL" id="CAI0411356.1"/>
    </source>
</evidence>
<proteinExistence type="predicted"/>
<dbReference type="EMBL" id="CAMGYJ010000005">
    <property type="protein sequence ID" value="CAI0411356.1"/>
    <property type="molecule type" value="Genomic_DNA"/>
</dbReference>
<keyword evidence="3" id="KW-1185">Reference proteome</keyword>
<evidence type="ECO:0000313" key="3">
    <source>
        <dbReference type="Proteomes" id="UP001154282"/>
    </source>
</evidence>
<sequence>MRIIAIALSPVSPGLCWRIYEQLGFSEDQLATVTWDETKWGGLKGGQVMAQPNPVFARIENPTEVATGTESSAAKPAVKTKKKNKPQPQVAAEA</sequence>
<organism evidence="2 3">
    <name type="scientific">Linum tenue</name>
    <dbReference type="NCBI Taxonomy" id="586396"/>
    <lineage>
        <taxon>Eukaryota</taxon>
        <taxon>Viridiplantae</taxon>
        <taxon>Streptophyta</taxon>
        <taxon>Embryophyta</taxon>
        <taxon>Tracheophyta</taxon>
        <taxon>Spermatophyta</taxon>
        <taxon>Magnoliopsida</taxon>
        <taxon>eudicotyledons</taxon>
        <taxon>Gunneridae</taxon>
        <taxon>Pentapetalae</taxon>
        <taxon>rosids</taxon>
        <taxon>fabids</taxon>
        <taxon>Malpighiales</taxon>
        <taxon>Linaceae</taxon>
        <taxon>Linum</taxon>
    </lineage>
</organism>
<dbReference type="InterPro" id="IPR009080">
    <property type="entry name" value="tRNAsynth_Ia_anticodon-bd"/>
</dbReference>
<feature type="region of interest" description="Disordered" evidence="1">
    <location>
        <begin position="65"/>
        <end position="94"/>
    </location>
</feature>
<dbReference type="GO" id="GO:0004812">
    <property type="term" value="F:aminoacyl-tRNA ligase activity"/>
    <property type="evidence" value="ECO:0007669"/>
    <property type="project" value="InterPro"/>
</dbReference>
<gene>
    <name evidence="2" type="ORF">LITE_LOCUS15126</name>
</gene>
<evidence type="ECO:0000256" key="1">
    <source>
        <dbReference type="SAM" id="MobiDB-lite"/>
    </source>
</evidence>
<accession>A0AAV0JRX7</accession>